<dbReference type="Proteomes" id="UP000019483">
    <property type="component" value="Unassembled WGS sequence"/>
</dbReference>
<keyword evidence="2" id="KW-1185">Reference proteome</keyword>
<sequence length="130" mass="15094">MGADKKEFILELLAGIGEIRGRTKLQKIIFLGQKELGLREIFDFDEYYYGPYAQDLTSSLDELVSEGKIIEDKIAMGDYIQYSYKLAPGYDSVSSKYIPETTMSKLCRLAKMPRSRIIDYVYRKYLPHRI</sequence>
<evidence type="ECO:0000313" key="1">
    <source>
        <dbReference type="EMBL" id="ETA68512.1"/>
    </source>
</evidence>
<proteinExistence type="predicted"/>
<dbReference type="OrthoDB" id="34535at2157"/>
<dbReference type="AlphaFoldDB" id="W9DXT5"/>
<accession>W9DXT5</accession>
<evidence type="ECO:0000313" key="2">
    <source>
        <dbReference type="Proteomes" id="UP000019483"/>
    </source>
</evidence>
<organism evidence="1 2">
    <name type="scientific">Methanolobus tindarius DSM 2278</name>
    <dbReference type="NCBI Taxonomy" id="1090322"/>
    <lineage>
        <taxon>Archaea</taxon>
        <taxon>Methanobacteriati</taxon>
        <taxon>Methanobacteriota</taxon>
        <taxon>Stenosarchaea group</taxon>
        <taxon>Methanomicrobia</taxon>
        <taxon>Methanosarcinales</taxon>
        <taxon>Methanosarcinaceae</taxon>
        <taxon>Methanolobus</taxon>
    </lineage>
</organism>
<dbReference type="EMBL" id="AZAJ01000001">
    <property type="protein sequence ID" value="ETA68512.1"/>
    <property type="molecule type" value="Genomic_DNA"/>
</dbReference>
<protein>
    <recommendedName>
        <fullName evidence="3">Antitoxin SocA-like Panacea domain-containing protein</fullName>
    </recommendedName>
</protein>
<name>W9DXT5_METTI</name>
<evidence type="ECO:0008006" key="3">
    <source>
        <dbReference type="Google" id="ProtNLM"/>
    </source>
</evidence>
<gene>
    <name evidence="1" type="ORF">MettiDRAFT_1985</name>
</gene>
<comment type="caution">
    <text evidence="1">The sequence shown here is derived from an EMBL/GenBank/DDBJ whole genome shotgun (WGS) entry which is preliminary data.</text>
</comment>
<dbReference type="RefSeq" id="WP_023845647.1">
    <property type="nucleotide sequence ID" value="NZ_AZAJ01000001.1"/>
</dbReference>
<reference evidence="1 2" key="1">
    <citation type="submission" date="2013-08" db="EMBL/GenBank/DDBJ databases">
        <authorList>
            <consortium name="DOE Joint Genome Institute"/>
            <person name="Eisen J."/>
            <person name="Huntemann M."/>
            <person name="Han J."/>
            <person name="Chen A."/>
            <person name="Kyrpides N."/>
            <person name="Mavromatis K."/>
            <person name="Markowitz V."/>
            <person name="Palaniappan K."/>
            <person name="Ivanova N."/>
            <person name="Schaumberg A."/>
            <person name="Pati A."/>
            <person name="Liolios K."/>
            <person name="Nordberg H.P."/>
            <person name="Cantor M.N."/>
            <person name="Hua S.X."/>
            <person name="Woyke T."/>
        </authorList>
    </citation>
    <scope>NUCLEOTIDE SEQUENCE [LARGE SCALE GENOMIC DNA]</scope>
    <source>
        <strain evidence="1 2">DSM 2278</strain>
    </source>
</reference>